<comment type="caution">
    <text evidence="1">The sequence shown here is derived from an EMBL/GenBank/DDBJ whole genome shotgun (WGS) entry which is preliminary data.</text>
</comment>
<name>A0ACC1MEX4_9HYPO</name>
<keyword evidence="2" id="KW-1185">Reference proteome</keyword>
<gene>
    <name evidence="1" type="ORF">NQ176_g10716</name>
</gene>
<reference evidence="1" key="1">
    <citation type="submission" date="2022-08" db="EMBL/GenBank/DDBJ databases">
        <title>Genome Sequence of Lecanicillium fungicola.</title>
        <authorList>
            <person name="Buettner E."/>
        </authorList>
    </citation>
    <scope>NUCLEOTIDE SEQUENCE</scope>
    <source>
        <strain evidence="1">Babe33</strain>
    </source>
</reference>
<dbReference type="EMBL" id="JANJQO010003080">
    <property type="protein sequence ID" value="KAJ2965222.1"/>
    <property type="molecule type" value="Genomic_DNA"/>
</dbReference>
<evidence type="ECO:0000313" key="1">
    <source>
        <dbReference type="EMBL" id="KAJ2965222.1"/>
    </source>
</evidence>
<evidence type="ECO:0000313" key="2">
    <source>
        <dbReference type="Proteomes" id="UP001143910"/>
    </source>
</evidence>
<sequence length="862" mass="94173">MRAPIWVQLAVLVISVALIALTVVAVPTWVFVHSFVVSVELESLALAASLYASRIDSQLQLLNTISRAVSTRILIQQSLVNYYNNNSTTTDPFGPTVTDLQSALSTASFTGLLQARIYSRNQTGESATGLVSVTGDGVGANSQSIVLPYTTPNGSSVILSDSQYGFPPSLYPNITYQNLGFPNPYIPSEPAVSASAFPGVLLSDNRGLLLGPLAINDSFALVSLTIPIRSLQVSGFVLGYLTLVAAANAFIDLQAARDGLGSTGVALLVTPDNPSNRFTPPQLPSNQTYLPPKNSLNDYLVRFVLPPTAQGDQGGGGGQKNVSRNRSFTLSQYPAVRTAYTTYSTRLNSAQAFLSTTDEQGLSVAVAVARPQTTLVDWAVVVEQAHSEAYEPILKLRKILLGCAIGTAGLILTLVIPCAYFSSRPIRRLKIATEQSITIPGFEYTDDEKTPAPSSGGTLSSASIKGFFKTLRRKFEKPKKPLTQAEIDNHRRTFRIPGRVKERKHIITDEVTELTEVYNKMTDELVKQYTSLDDQVARRTRELEISKKAAEAANESKTLFIANISHELKTPLNGIMGICAVCMEENDILHIQHSLKTLYRSGELLLHLLDDLLSFSKNQISQQVKLEYKEFRLGEIRSQIVSIFDKQARESKIDLDVAFLGPHNEDPSIDFLAVRHPHLRTHKSSRIRDINSLKFTSAGGRVQVRIRWGDEILPPAPKVVDGSRKSRSRTTSDRTNESAGTSPSTASKGKAFTTVTAVSTPDSVGSKQEPSVMVVEQAQKSTPVPEDTAKSYMFTFEVEDTGRGIPEDMQDKIFEPFVQVDSSFSKEFGGTGLGLSICSQLAKLMEDTTEAHSRSRSKHHVR</sequence>
<protein>
    <submittedName>
        <fullName evidence="1">Uncharacterized protein</fullName>
    </submittedName>
</protein>
<organism evidence="1 2">
    <name type="scientific">Zarea fungicola</name>
    <dbReference type="NCBI Taxonomy" id="93591"/>
    <lineage>
        <taxon>Eukaryota</taxon>
        <taxon>Fungi</taxon>
        <taxon>Dikarya</taxon>
        <taxon>Ascomycota</taxon>
        <taxon>Pezizomycotina</taxon>
        <taxon>Sordariomycetes</taxon>
        <taxon>Hypocreomycetidae</taxon>
        <taxon>Hypocreales</taxon>
        <taxon>Cordycipitaceae</taxon>
        <taxon>Zarea</taxon>
    </lineage>
</organism>
<dbReference type="Proteomes" id="UP001143910">
    <property type="component" value="Unassembled WGS sequence"/>
</dbReference>
<proteinExistence type="predicted"/>
<accession>A0ACC1MEX4</accession>